<dbReference type="InterPro" id="IPR021836">
    <property type="entry name" value="DUF3429"/>
</dbReference>
<proteinExistence type="predicted"/>
<accession>Q1MZB8</accession>
<dbReference type="Pfam" id="PF11911">
    <property type="entry name" value="DUF3429"/>
    <property type="match status" value="1"/>
</dbReference>
<organism evidence="2 3">
    <name type="scientific">Bermanella marisrubri</name>
    <dbReference type="NCBI Taxonomy" id="207949"/>
    <lineage>
        <taxon>Bacteria</taxon>
        <taxon>Pseudomonadati</taxon>
        <taxon>Pseudomonadota</taxon>
        <taxon>Gammaproteobacteria</taxon>
        <taxon>Oceanospirillales</taxon>
        <taxon>Oceanospirillaceae</taxon>
        <taxon>Bermanella</taxon>
    </lineage>
</organism>
<gene>
    <name evidence="2" type="ORF">RED65_13012</name>
</gene>
<protein>
    <recommendedName>
        <fullName evidence="4">DUF3429 domain-containing protein</fullName>
    </recommendedName>
</protein>
<comment type="caution">
    <text evidence="2">The sequence shown here is derived from an EMBL/GenBank/DDBJ whole genome shotgun (WGS) entry which is preliminary data.</text>
</comment>
<evidence type="ECO:0000256" key="1">
    <source>
        <dbReference type="SAM" id="Phobius"/>
    </source>
</evidence>
<sequence>MKIERLTSLLTYAGAIPFAVALVLEYSQTKLWGLDGGSWFITYGLVIVSFMAGSVWGHSLLHAERKRRPFILISTNVLTLVAWFVYMLAPPMMSLAINGLALLALAGLELRWSGLGTVADYYLMLRARITLVVLVMHAVMLAII</sequence>
<dbReference type="OrthoDB" id="8591832at2"/>
<dbReference type="Proteomes" id="UP000004263">
    <property type="component" value="Unassembled WGS sequence"/>
</dbReference>
<dbReference type="HOGENOM" id="CLU_045137_3_0_6"/>
<evidence type="ECO:0000313" key="2">
    <source>
        <dbReference type="EMBL" id="EAT11348.1"/>
    </source>
</evidence>
<dbReference type="RefSeq" id="WP_007018605.1">
    <property type="nucleotide sequence ID" value="NZ_CH724117.1"/>
</dbReference>
<name>Q1MZB8_9GAMM</name>
<keyword evidence="1" id="KW-1133">Transmembrane helix</keyword>
<evidence type="ECO:0008006" key="4">
    <source>
        <dbReference type="Google" id="ProtNLM"/>
    </source>
</evidence>
<keyword evidence="3" id="KW-1185">Reference proteome</keyword>
<keyword evidence="1" id="KW-0812">Transmembrane</keyword>
<dbReference type="AlphaFoldDB" id="Q1MZB8"/>
<feature type="transmembrane region" description="Helical" evidence="1">
    <location>
        <begin position="37"/>
        <end position="57"/>
    </location>
</feature>
<dbReference type="STRING" id="207949.RED65_13012"/>
<reference evidence="2 3" key="1">
    <citation type="submission" date="2006-03" db="EMBL/GenBank/DDBJ databases">
        <authorList>
            <person name="Pinhassi J."/>
            <person name="Pedros-Alio C."/>
            <person name="Ferriera S."/>
            <person name="Johnson J."/>
            <person name="Kravitz S."/>
            <person name="Halpern A."/>
            <person name="Remington K."/>
            <person name="Beeson K."/>
            <person name="Tran B."/>
            <person name="Rogers Y.-H."/>
            <person name="Friedman R."/>
            <person name="Venter J.C."/>
        </authorList>
    </citation>
    <scope>NUCLEOTIDE SEQUENCE [LARGE SCALE GENOMIC DNA]</scope>
    <source>
        <strain evidence="2 3">RED65</strain>
    </source>
</reference>
<evidence type="ECO:0000313" key="3">
    <source>
        <dbReference type="Proteomes" id="UP000004263"/>
    </source>
</evidence>
<dbReference type="EMBL" id="AAQH01000019">
    <property type="protein sequence ID" value="EAT11348.1"/>
    <property type="molecule type" value="Genomic_DNA"/>
</dbReference>
<feature type="transmembrane region" description="Helical" evidence="1">
    <location>
        <begin position="125"/>
        <end position="143"/>
    </location>
</feature>
<keyword evidence="1" id="KW-0472">Membrane</keyword>